<dbReference type="EMBL" id="LCWV01000001">
    <property type="protein sequence ID" value="PWI76458.1"/>
    <property type="molecule type" value="Genomic_DNA"/>
</dbReference>
<dbReference type="AlphaFoldDB" id="A0A2U3EPN1"/>
<evidence type="ECO:0000313" key="3">
    <source>
        <dbReference type="Proteomes" id="UP000245956"/>
    </source>
</evidence>
<feature type="compositionally biased region" description="Basic and acidic residues" evidence="1">
    <location>
        <begin position="105"/>
        <end position="121"/>
    </location>
</feature>
<feature type="region of interest" description="Disordered" evidence="1">
    <location>
        <begin position="1"/>
        <end position="33"/>
    </location>
</feature>
<dbReference type="Proteomes" id="UP000245956">
    <property type="component" value="Unassembled WGS sequence"/>
</dbReference>
<feature type="compositionally biased region" description="Basic and acidic residues" evidence="1">
    <location>
        <begin position="24"/>
        <end position="33"/>
    </location>
</feature>
<accession>A0A2U3EPN1</accession>
<gene>
    <name evidence="2" type="ORF">PCL_03652</name>
</gene>
<sequence length="316" mass="33950">MLGETGPPRSTEHAVSPFGPPKEGGGRRGREGRRREEMGIFHVARFLRWSAGITVEWSAVHLLLETPAKHTFSRCGKTRQAGGQTEGRPQRDLAVRNFSGPAGTDRSDAGQDSDADSRSCGKQEPFSALLRRDTHPFNDRKAEMWTFVISSSWMKQDWRLNQIGGARASAALTRSSGPSLTRQGIALQANHSCSPPTRLETPVIRGCGHHGGGKERKEIDCGFAPNLENTCLIPDGKRAGSRGTSKASSELQAHTRNRHCMPPGYACGADGEVASYSHGPPSGNTCQMGSRGRDAKSAEVIDPEPAACRAAAEALL</sequence>
<reference evidence="2 3" key="1">
    <citation type="journal article" date="2016" name="Front. Microbiol.">
        <title>Genome and transcriptome sequences reveal the specific parasitism of the nematophagous Purpureocillium lilacinum 36-1.</title>
        <authorList>
            <person name="Xie J."/>
            <person name="Li S."/>
            <person name="Mo C."/>
            <person name="Xiao X."/>
            <person name="Peng D."/>
            <person name="Wang G."/>
            <person name="Xiao Y."/>
        </authorList>
    </citation>
    <scope>NUCLEOTIDE SEQUENCE [LARGE SCALE GENOMIC DNA]</scope>
    <source>
        <strain evidence="2 3">36-1</strain>
    </source>
</reference>
<name>A0A2U3EPN1_PURLI</name>
<feature type="region of interest" description="Disordered" evidence="1">
    <location>
        <begin position="71"/>
        <end position="127"/>
    </location>
</feature>
<organism evidence="2 3">
    <name type="scientific">Purpureocillium lilacinum</name>
    <name type="common">Paecilomyces lilacinus</name>
    <dbReference type="NCBI Taxonomy" id="33203"/>
    <lineage>
        <taxon>Eukaryota</taxon>
        <taxon>Fungi</taxon>
        <taxon>Dikarya</taxon>
        <taxon>Ascomycota</taxon>
        <taxon>Pezizomycotina</taxon>
        <taxon>Sordariomycetes</taxon>
        <taxon>Hypocreomycetidae</taxon>
        <taxon>Hypocreales</taxon>
        <taxon>Ophiocordycipitaceae</taxon>
        <taxon>Purpureocillium</taxon>
    </lineage>
</organism>
<protein>
    <submittedName>
        <fullName evidence="2">Uncharacterized protein</fullName>
    </submittedName>
</protein>
<proteinExistence type="predicted"/>
<comment type="caution">
    <text evidence="2">The sequence shown here is derived from an EMBL/GenBank/DDBJ whole genome shotgun (WGS) entry which is preliminary data.</text>
</comment>
<evidence type="ECO:0000313" key="2">
    <source>
        <dbReference type="EMBL" id="PWI76458.1"/>
    </source>
</evidence>
<evidence type="ECO:0000256" key="1">
    <source>
        <dbReference type="SAM" id="MobiDB-lite"/>
    </source>
</evidence>